<keyword evidence="4" id="KW-1185">Reference proteome</keyword>
<protein>
    <submittedName>
        <fullName evidence="3">Phage major capsid protein</fullName>
    </submittedName>
</protein>
<proteinExistence type="predicted"/>
<evidence type="ECO:0000259" key="2">
    <source>
        <dbReference type="Pfam" id="PF05065"/>
    </source>
</evidence>
<sequence>MLEAQRATSPMRRLATVQPTSVGAFTKLWDAKNWGSGWVGETAARPQTTSTQLAPIPFASGEIYAMPAATQRLLDDAAINIDVWLRNSVQAEFSRQEGIAFIAGDGTNKPAGFLSYVTGGANAGTHPGGVIETVEKALDPAASAATVDNLIDFAYGLDAPYRNNATWLMNSLTAAMLAKLKDADGNLIWRESLIVGQPATLLGRPVEIDEAMPAPGLGAMPIAFGDWKAGYLINDRIGTRVLRDPYSNKPFVMFYVTKRVGGGVLDPNAIKVLKQP</sequence>
<evidence type="ECO:0000313" key="3">
    <source>
        <dbReference type="EMBL" id="QNP46876.1"/>
    </source>
</evidence>
<gene>
    <name evidence="3" type="ORF">H9L14_01990</name>
</gene>
<reference evidence="3 4" key="1">
    <citation type="submission" date="2020-08" db="EMBL/GenBank/DDBJ databases">
        <title>Genome sequence of Sphingomonas sediminicola KACC 15039T.</title>
        <authorList>
            <person name="Hyun D.-W."/>
            <person name="Bae J.-W."/>
        </authorList>
    </citation>
    <scope>NUCLEOTIDE SEQUENCE [LARGE SCALE GENOMIC DNA]</scope>
    <source>
        <strain evidence="3 4">KACC 15039</strain>
    </source>
</reference>
<dbReference type="Proteomes" id="UP000516105">
    <property type="component" value="Chromosome"/>
</dbReference>
<feature type="domain" description="Phage capsid-like C-terminal" evidence="2">
    <location>
        <begin position="3"/>
        <end position="274"/>
    </location>
</feature>
<dbReference type="NCBIfam" id="TIGR01554">
    <property type="entry name" value="major_cap_HK97"/>
    <property type="match status" value="1"/>
</dbReference>
<comment type="subcellular location">
    <subcellularLocation>
        <location evidence="1">Virion</location>
    </subcellularLocation>
</comment>
<name>A0ABX6TBY6_9SPHN</name>
<dbReference type="InterPro" id="IPR054612">
    <property type="entry name" value="Phage_capsid-like_C"/>
</dbReference>
<dbReference type="InterPro" id="IPR024455">
    <property type="entry name" value="Phage_capsid"/>
</dbReference>
<dbReference type="Gene3D" id="3.30.2320.10">
    <property type="entry name" value="hypothetical protein PF0899 domain"/>
    <property type="match status" value="1"/>
</dbReference>
<dbReference type="Gene3D" id="3.30.2400.10">
    <property type="entry name" value="Major capsid protein gp5"/>
    <property type="match status" value="1"/>
</dbReference>
<organism evidence="3 4">
    <name type="scientific">Sphingomonas sediminicola</name>
    <dbReference type="NCBI Taxonomy" id="386874"/>
    <lineage>
        <taxon>Bacteria</taxon>
        <taxon>Pseudomonadati</taxon>
        <taxon>Pseudomonadota</taxon>
        <taxon>Alphaproteobacteria</taxon>
        <taxon>Sphingomonadales</taxon>
        <taxon>Sphingomonadaceae</taxon>
        <taxon>Sphingomonas</taxon>
    </lineage>
</organism>
<evidence type="ECO:0000313" key="4">
    <source>
        <dbReference type="Proteomes" id="UP000516105"/>
    </source>
</evidence>
<dbReference type="EMBL" id="CP060782">
    <property type="protein sequence ID" value="QNP46876.1"/>
    <property type="molecule type" value="Genomic_DNA"/>
</dbReference>
<dbReference type="Pfam" id="PF05065">
    <property type="entry name" value="Phage_capsid"/>
    <property type="match status" value="1"/>
</dbReference>
<dbReference type="SUPFAM" id="SSF56563">
    <property type="entry name" value="Major capsid protein gp5"/>
    <property type="match status" value="1"/>
</dbReference>
<accession>A0ABX6TBY6</accession>
<evidence type="ECO:0000256" key="1">
    <source>
        <dbReference type="ARBA" id="ARBA00004328"/>
    </source>
</evidence>